<dbReference type="SUPFAM" id="SSF56954">
    <property type="entry name" value="Outer membrane efflux proteins (OEP)"/>
    <property type="match status" value="1"/>
</dbReference>
<feature type="compositionally biased region" description="Pro residues" evidence="1">
    <location>
        <begin position="550"/>
        <end position="562"/>
    </location>
</feature>
<protein>
    <submittedName>
        <fullName evidence="2">TolC family protein</fullName>
    </submittedName>
</protein>
<accession>A0ABS5BVM6</accession>
<feature type="compositionally biased region" description="Pro residues" evidence="1">
    <location>
        <begin position="42"/>
        <end position="53"/>
    </location>
</feature>
<evidence type="ECO:0000313" key="2">
    <source>
        <dbReference type="EMBL" id="MBP3957754.1"/>
    </source>
</evidence>
<comment type="caution">
    <text evidence="2">The sequence shown here is derived from an EMBL/GenBank/DDBJ whole genome shotgun (WGS) entry which is preliminary data.</text>
</comment>
<reference evidence="2 3" key="1">
    <citation type="submission" date="2021-04" db="EMBL/GenBank/DDBJ databases">
        <authorList>
            <person name="Ivanova A."/>
        </authorList>
    </citation>
    <scope>NUCLEOTIDE SEQUENCE [LARGE SCALE GENOMIC DNA]</scope>
    <source>
        <strain evidence="2 3">G18</strain>
    </source>
</reference>
<dbReference type="RefSeq" id="WP_210657109.1">
    <property type="nucleotide sequence ID" value="NZ_JAGKQQ010000001.1"/>
</dbReference>
<organism evidence="2 3">
    <name type="scientific">Gemmata palustris</name>
    <dbReference type="NCBI Taxonomy" id="2822762"/>
    <lineage>
        <taxon>Bacteria</taxon>
        <taxon>Pseudomonadati</taxon>
        <taxon>Planctomycetota</taxon>
        <taxon>Planctomycetia</taxon>
        <taxon>Gemmatales</taxon>
        <taxon>Gemmataceae</taxon>
        <taxon>Gemmata</taxon>
    </lineage>
</organism>
<dbReference type="Gene3D" id="1.20.1600.10">
    <property type="entry name" value="Outer membrane efflux proteins (OEP)"/>
    <property type="match status" value="1"/>
</dbReference>
<feature type="compositionally biased region" description="Pro residues" evidence="1">
    <location>
        <begin position="515"/>
        <end position="526"/>
    </location>
</feature>
<dbReference type="EMBL" id="JAGKQQ010000001">
    <property type="protein sequence ID" value="MBP3957754.1"/>
    <property type="molecule type" value="Genomic_DNA"/>
</dbReference>
<evidence type="ECO:0000256" key="1">
    <source>
        <dbReference type="SAM" id="MobiDB-lite"/>
    </source>
</evidence>
<dbReference type="PROSITE" id="PS51257">
    <property type="entry name" value="PROKAR_LIPOPROTEIN"/>
    <property type="match status" value="1"/>
</dbReference>
<feature type="region of interest" description="Disordered" evidence="1">
    <location>
        <begin position="515"/>
        <end position="568"/>
    </location>
</feature>
<evidence type="ECO:0000313" key="3">
    <source>
        <dbReference type="Proteomes" id="UP000676565"/>
    </source>
</evidence>
<gene>
    <name evidence="2" type="ORF">J8F10_21085</name>
</gene>
<feature type="region of interest" description="Disordered" evidence="1">
    <location>
        <begin position="20"/>
        <end position="74"/>
    </location>
</feature>
<name>A0ABS5BVM6_9BACT</name>
<proteinExistence type="predicted"/>
<keyword evidence="3" id="KW-1185">Reference proteome</keyword>
<sequence length="568" mass="60039">MERFRRALFAWTIAGLGTATGCATDTGSDGPKETARAQQPGRPAPRSYPPAPPVSLAAGKNPPTSAAPAPETAPAPLPINLATAFKLSTARPLDVQIATQQVTAAATIYDRARVLWLSNVSLGTDYSAKTGLQQVAAPGAAGKSNRNAFVVGSGSNAMFALSDAIYTPLAARREPRPRQTLNDPALATAEAYFTLQQARGDLAGARATEARAEELLRETTEPTEEPKARTELGRWKQAVSTARERERLASAELARVLGLVPSTIVEPAEPSFLPITVIDPSVTLDELVPIALTTRPELAENQALVRAVLVRLKQDNLGPLVPSQAVRNVPANASASDGAEHFAIDAGRLREFVALGFGDKAQTNERRDQLEGATIDLFRTQDRIATEVATAFTHVRTAAQRLNAAEPALREALERAPKNASPQETTSAIQALAQANTEFFAAVADYNRAQFRLYCALGHPTQCLANPVPQLPLAVMPIVPTPEMNPPAQPAPLANVPQVPGGALPLPIAPPAPVSPSAPVPNPRQPLPVQEWTSIPMPGVSRPPTVVEEPPLPSTPLPPPVVVPESGN</sequence>
<dbReference type="Proteomes" id="UP000676565">
    <property type="component" value="Unassembled WGS sequence"/>
</dbReference>